<evidence type="ECO:0000313" key="2">
    <source>
        <dbReference type="Proteomes" id="UP000245698"/>
    </source>
</evidence>
<name>A0A2P9ATV0_9HYPH</name>
<keyword evidence="2" id="KW-1185">Reference proteome</keyword>
<organism evidence="1 2">
    <name type="scientific">Mesorhizobium delmotii</name>
    <dbReference type="NCBI Taxonomy" id="1631247"/>
    <lineage>
        <taxon>Bacteria</taxon>
        <taxon>Pseudomonadati</taxon>
        <taxon>Pseudomonadota</taxon>
        <taxon>Alphaproteobacteria</taxon>
        <taxon>Hyphomicrobiales</taxon>
        <taxon>Phyllobacteriaceae</taxon>
        <taxon>Mesorhizobium</taxon>
    </lineage>
</organism>
<accession>A0A2P9ATV0</accession>
<protein>
    <submittedName>
        <fullName evidence="1">Uncharacterized protein</fullName>
    </submittedName>
</protein>
<reference evidence="2" key="1">
    <citation type="submission" date="2016-12" db="EMBL/GenBank/DDBJ databases">
        <authorList>
            <person name="Brunel B."/>
        </authorList>
    </citation>
    <scope>NUCLEOTIDE SEQUENCE [LARGE SCALE GENOMIC DNA]</scope>
</reference>
<dbReference type="EMBL" id="FUIG01000057">
    <property type="protein sequence ID" value="SJM34534.1"/>
    <property type="molecule type" value="Genomic_DNA"/>
</dbReference>
<sequence length="55" mass="6565">MRIECEWEEVDREWDVQRPLLAKQGLQRYTAQPQKGTLSLTVSGKRPLYPLEFSW</sequence>
<dbReference type="Proteomes" id="UP000245698">
    <property type="component" value="Unassembled WGS sequence"/>
</dbReference>
<dbReference type="AlphaFoldDB" id="A0A2P9ATV0"/>
<evidence type="ECO:0000313" key="1">
    <source>
        <dbReference type="EMBL" id="SJM34534.1"/>
    </source>
</evidence>
<gene>
    <name evidence="1" type="ORF">BQ8482_480017</name>
</gene>
<proteinExistence type="predicted"/>